<protein>
    <recommendedName>
        <fullName evidence="2">FAD dependent oxidoreductase domain-containing protein</fullName>
    </recommendedName>
</protein>
<dbReference type="EMBL" id="LAQL01000002">
    <property type="protein sequence ID" value="KLN62059.1"/>
    <property type="molecule type" value="Genomic_DNA"/>
</dbReference>
<dbReference type="SUPFAM" id="SSF54373">
    <property type="entry name" value="FAD-linked reductases, C-terminal domain"/>
    <property type="match status" value="1"/>
</dbReference>
<evidence type="ECO:0000313" key="4">
    <source>
        <dbReference type="Proteomes" id="UP000035444"/>
    </source>
</evidence>
<accession>A0A0H2MHL2</accession>
<name>A0A0H2MHL2_9PROT</name>
<dbReference type="PATRIC" id="fig|1489064.4.peg.1010"/>
<keyword evidence="1" id="KW-0560">Oxidoreductase</keyword>
<evidence type="ECO:0000256" key="1">
    <source>
        <dbReference type="ARBA" id="ARBA00023002"/>
    </source>
</evidence>
<dbReference type="SUPFAM" id="SSF51905">
    <property type="entry name" value="FAD/NAD(P)-binding domain"/>
    <property type="match status" value="1"/>
</dbReference>
<dbReference type="OrthoDB" id="9805337at2"/>
<organism evidence="3 4">
    <name type="scientific">Kiloniella spongiae</name>
    <dbReference type="NCBI Taxonomy" id="1489064"/>
    <lineage>
        <taxon>Bacteria</taxon>
        <taxon>Pseudomonadati</taxon>
        <taxon>Pseudomonadota</taxon>
        <taxon>Alphaproteobacteria</taxon>
        <taxon>Rhodospirillales</taxon>
        <taxon>Kiloniellaceae</taxon>
        <taxon>Kiloniella</taxon>
    </lineage>
</organism>
<dbReference type="GO" id="GO:0005737">
    <property type="term" value="C:cytoplasm"/>
    <property type="evidence" value="ECO:0007669"/>
    <property type="project" value="TreeGrafter"/>
</dbReference>
<dbReference type="PANTHER" id="PTHR13847:SF289">
    <property type="entry name" value="GLYCINE OXIDASE"/>
    <property type="match status" value="1"/>
</dbReference>
<reference evidence="3 4" key="1">
    <citation type="submission" date="2015-03" db="EMBL/GenBank/DDBJ databases">
        <title>Genome Sequence of Kiloniella spongiae MEBiC09566, isolated from a marine sponge.</title>
        <authorList>
            <person name="Shao Z."/>
            <person name="Wang L."/>
            <person name="Li X."/>
        </authorList>
    </citation>
    <scope>NUCLEOTIDE SEQUENCE [LARGE SCALE GENOMIC DNA]</scope>
    <source>
        <strain evidence="3 4">MEBiC09566</strain>
    </source>
</reference>
<dbReference type="InterPro" id="IPR036188">
    <property type="entry name" value="FAD/NAD-bd_sf"/>
</dbReference>
<evidence type="ECO:0000259" key="2">
    <source>
        <dbReference type="Pfam" id="PF01266"/>
    </source>
</evidence>
<dbReference type="InterPro" id="IPR006076">
    <property type="entry name" value="FAD-dep_OxRdtase"/>
</dbReference>
<dbReference type="AlphaFoldDB" id="A0A0H2MHL2"/>
<sequence>MSAGTKKNILVVGSGIIGLCSASYLLKDGHSVTIIERDHLGDGASCGNAGAIAATEIVPFALPGLWKDVPGWLLDPLGPLSLRLTYLPKFLPWLYLFLKSSSHQQVEKTASAMSAYLKTAFDDYTPLLSEAGLQSLLKTEGSLTVYKSEKGREKDSYYWDLTRRNGIEAQNLSRSEIMDREPQLGELAKCGVYTPHWGHFANPADLVKGLAEQFTRNGGTYITDEVEQIEHQDNQPSSAITKGGQNIAFDQLVVCAGAWSARLAKKLGDSFPLDTERGYNTTLPTPDVSLNNMVLFAEDKFVATPMSVGLRIGGAVEFAGIEAEPNYKRCDTLLTLAKNYMPNLNGTDGTKWMGRRPSTPDSVPVISQSGQHSNVHYAFGHGHLGITGGAVTGRTIANMVSGRPAGFDLKPFRIDRFN</sequence>
<dbReference type="Gene3D" id="3.50.50.60">
    <property type="entry name" value="FAD/NAD(P)-binding domain"/>
    <property type="match status" value="2"/>
</dbReference>
<dbReference type="GO" id="GO:0016491">
    <property type="term" value="F:oxidoreductase activity"/>
    <property type="evidence" value="ECO:0007669"/>
    <property type="project" value="UniProtKB-KW"/>
</dbReference>
<feature type="domain" description="FAD dependent oxidoreductase" evidence="2">
    <location>
        <begin position="9"/>
        <end position="399"/>
    </location>
</feature>
<dbReference type="STRING" id="1489064.WH96_00490"/>
<comment type="caution">
    <text evidence="3">The sequence shown here is derived from an EMBL/GenBank/DDBJ whole genome shotgun (WGS) entry which is preliminary data.</text>
</comment>
<evidence type="ECO:0000313" key="3">
    <source>
        <dbReference type="EMBL" id="KLN62059.1"/>
    </source>
</evidence>
<dbReference type="Pfam" id="PF01266">
    <property type="entry name" value="DAO"/>
    <property type="match status" value="1"/>
</dbReference>
<dbReference type="PANTHER" id="PTHR13847">
    <property type="entry name" value="SARCOSINE DEHYDROGENASE-RELATED"/>
    <property type="match status" value="1"/>
</dbReference>
<dbReference type="Gene3D" id="3.30.9.10">
    <property type="entry name" value="D-Amino Acid Oxidase, subunit A, domain 2"/>
    <property type="match status" value="1"/>
</dbReference>
<gene>
    <name evidence="3" type="ORF">WH96_00490</name>
</gene>
<proteinExistence type="predicted"/>
<dbReference type="RefSeq" id="WP_047762187.1">
    <property type="nucleotide sequence ID" value="NZ_LAQL01000002.1"/>
</dbReference>
<dbReference type="Proteomes" id="UP000035444">
    <property type="component" value="Unassembled WGS sequence"/>
</dbReference>
<keyword evidence="4" id="KW-1185">Reference proteome</keyword>